<dbReference type="Proteomes" id="UP000001194">
    <property type="component" value="Unassembled WGS sequence"/>
</dbReference>
<dbReference type="KEGG" id="lbc:LACBIDRAFT_332892"/>
<evidence type="ECO:0000256" key="1">
    <source>
        <dbReference type="SAM" id="MobiDB-lite"/>
    </source>
</evidence>
<dbReference type="GeneID" id="6083092"/>
<feature type="signal peptide" evidence="2">
    <location>
        <begin position="1"/>
        <end position="18"/>
    </location>
</feature>
<dbReference type="EMBL" id="DS547135">
    <property type="protein sequence ID" value="EDR01851.1"/>
    <property type="molecule type" value="Genomic_DNA"/>
</dbReference>
<organism evidence="4">
    <name type="scientific">Laccaria bicolor (strain S238N-H82 / ATCC MYA-4686)</name>
    <name type="common">Bicoloured deceiver</name>
    <name type="synonym">Laccaria laccata var. bicolor</name>
    <dbReference type="NCBI Taxonomy" id="486041"/>
    <lineage>
        <taxon>Eukaryota</taxon>
        <taxon>Fungi</taxon>
        <taxon>Dikarya</taxon>
        <taxon>Basidiomycota</taxon>
        <taxon>Agaricomycotina</taxon>
        <taxon>Agaricomycetes</taxon>
        <taxon>Agaricomycetidae</taxon>
        <taxon>Agaricales</taxon>
        <taxon>Agaricineae</taxon>
        <taxon>Hydnangiaceae</taxon>
        <taxon>Laccaria</taxon>
    </lineage>
</organism>
<feature type="region of interest" description="Disordered" evidence="1">
    <location>
        <begin position="430"/>
        <end position="525"/>
    </location>
</feature>
<keyword evidence="2" id="KW-0732">Signal</keyword>
<feature type="compositionally biased region" description="Acidic residues" evidence="1">
    <location>
        <begin position="468"/>
        <end position="509"/>
    </location>
</feature>
<keyword evidence="4" id="KW-1185">Reference proteome</keyword>
<gene>
    <name evidence="3" type="ORF">LACBIDRAFT_332892</name>
</gene>
<feature type="region of interest" description="Disordered" evidence="1">
    <location>
        <begin position="53"/>
        <end position="138"/>
    </location>
</feature>
<feature type="compositionally biased region" description="Basic and acidic residues" evidence="1">
    <location>
        <begin position="86"/>
        <end position="129"/>
    </location>
</feature>
<evidence type="ECO:0000256" key="2">
    <source>
        <dbReference type="SAM" id="SignalP"/>
    </source>
</evidence>
<name>B0DU65_LACBS</name>
<feature type="compositionally biased region" description="Basic and acidic residues" evidence="1">
    <location>
        <begin position="58"/>
        <end position="67"/>
    </location>
</feature>
<feature type="compositionally biased region" description="Basic and acidic residues" evidence="1">
    <location>
        <begin position="430"/>
        <end position="441"/>
    </location>
</feature>
<protein>
    <submittedName>
        <fullName evidence="3">Predicted protein</fullName>
    </submittedName>
</protein>
<feature type="chain" id="PRO_5002749263" evidence="2">
    <location>
        <begin position="19"/>
        <end position="525"/>
    </location>
</feature>
<proteinExistence type="predicted"/>
<reference evidence="3 4" key="1">
    <citation type="journal article" date="2008" name="Nature">
        <title>The genome of Laccaria bicolor provides insights into mycorrhizal symbiosis.</title>
        <authorList>
            <person name="Martin F."/>
            <person name="Aerts A."/>
            <person name="Ahren D."/>
            <person name="Brun A."/>
            <person name="Danchin E.G.J."/>
            <person name="Duchaussoy F."/>
            <person name="Gibon J."/>
            <person name="Kohler A."/>
            <person name="Lindquist E."/>
            <person name="Pereda V."/>
            <person name="Salamov A."/>
            <person name="Shapiro H.J."/>
            <person name="Wuyts J."/>
            <person name="Blaudez D."/>
            <person name="Buee M."/>
            <person name="Brokstein P."/>
            <person name="Canbaeck B."/>
            <person name="Cohen D."/>
            <person name="Courty P.E."/>
            <person name="Coutinho P.M."/>
            <person name="Delaruelle C."/>
            <person name="Detter J.C."/>
            <person name="Deveau A."/>
            <person name="DiFazio S."/>
            <person name="Duplessis S."/>
            <person name="Fraissinet-Tachet L."/>
            <person name="Lucic E."/>
            <person name="Frey-Klett P."/>
            <person name="Fourrey C."/>
            <person name="Feussner I."/>
            <person name="Gay G."/>
            <person name="Grimwood J."/>
            <person name="Hoegger P.J."/>
            <person name="Jain P."/>
            <person name="Kilaru S."/>
            <person name="Labbe J."/>
            <person name="Lin Y.C."/>
            <person name="Legue V."/>
            <person name="Le Tacon F."/>
            <person name="Marmeisse R."/>
            <person name="Melayah D."/>
            <person name="Montanini B."/>
            <person name="Muratet M."/>
            <person name="Nehls U."/>
            <person name="Niculita-Hirzel H."/>
            <person name="Oudot-Le Secq M.P."/>
            <person name="Peter M."/>
            <person name="Quesneville H."/>
            <person name="Rajashekar B."/>
            <person name="Reich M."/>
            <person name="Rouhier N."/>
            <person name="Schmutz J."/>
            <person name="Yin T."/>
            <person name="Chalot M."/>
            <person name="Henrissat B."/>
            <person name="Kuees U."/>
            <person name="Lucas S."/>
            <person name="Van de Peer Y."/>
            <person name="Podila G.K."/>
            <person name="Polle A."/>
            <person name="Pukkila P.J."/>
            <person name="Richardson P.M."/>
            <person name="Rouze P."/>
            <person name="Sanders I.R."/>
            <person name="Stajich J.E."/>
            <person name="Tunlid A."/>
            <person name="Tuskan G."/>
            <person name="Grigoriev I.V."/>
        </authorList>
    </citation>
    <scope>NUCLEOTIDE SEQUENCE [LARGE SCALE GENOMIC DNA]</scope>
    <source>
        <strain evidence="4">S238N-H82 / ATCC MYA-4686</strain>
    </source>
</reference>
<dbReference type="InParanoid" id="B0DU65"/>
<accession>B0DU65</accession>
<sequence>MLLSMLMFSVLVLPSVLLQRAIEGGGLRFGLGVTVGVYKCDVWDVWPEPGFAGGKNVTQKERKRETYRSQTVPEPLDKNLTPQEGWEQKWEKSRGQRRKEEACSKGQKEHARRDPSEERLRIKDLENGRKGTHLAHPGKARTFPLPPILPPLIGYFGFFIASRLSSVVLQPAVAAIDDISFGDAYPLLLILIDVHAPTTPRRVFLPPHARRSAALELPRYNRGHHQPPSPIDAPSTPLLFFGPRITNRQDINDVSGCYGRPAYKRVITPLSPAPRGVDVLPMHSLSLPPLNNSSTALAFPSGTYLLDGRTVAGEAHGLGTYDNSHEITPFLWTSLHQEMMERRNSYQLFVLDDLSTVLPYSTSIFSSIITTVGPVKHVTGFGLSNCLRTRTFPRQHTPAPTPSSFSTTAIAFRFSYRHVSPRADRRNLFDERGRRLDHPSDKGAGASYPRPRVRRGVWRRGVAGMSGNDDEDADESGDSEQEDSSGEESDTESEESGDSEDDEDEDDTEGVFSSTPFVHRASNRL</sequence>
<dbReference type="HOGENOM" id="CLU_518816_0_0_1"/>
<dbReference type="AlphaFoldDB" id="B0DU65"/>
<evidence type="ECO:0000313" key="4">
    <source>
        <dbReference type="Proteomes" id="UP000001194"/>
    </source>
</evidence>
<evidence type="ECO:0000313" key="3">
    <source>
        <dbReference type="EMBL" id="EDR01851.1"/>
    </source>
</evidence>
<dbReference type="RefSeq" id="XP_001887461.1">
    <property type="nucleotide sequence ID" value="XM_001887426.1"/>
</dbReference>